<dbReference type="GO" id="GO:0030632">
    <property type="term" value="P:D-alanine biosynthetic process"/>
    <property type="evidence" value="ECO:0007669"/>
    <property type="project" value="UniProtKB-UniRule"/>
</dbReference>
<comment type="cofactor">
    <cofactor evidence="1 4 5">
        <name>pyridoxal 5'-phosphate</name>
        <dbReference type="ChEBI" id="CHEBI:597326"/>
    </cofactor>
</comment>
<dbReference type="STRING" id="1121322.SAMN02745136_02575"/>
<dbReference type="InterPro" id="IPR001608">
    <property type="entry name" value="Ala_racemase_N"/>
</dbReference>
<dbReference type="NCBIfam" id="NF033131">
    <property type="entry name" value="vanT-G-Cterm"/>
    <property type="match status" value="1"/>
</dbReference>
<protein>
    <recommendedName>
        <fullName evidence="4">Alanine racemase</fullName>
        <ecNumber evidence="4">5.1.1.1</ecNumber>
    </recommendedName>
</protein>
<dbReference type="InterPro" id="IPR000821">
    <property type="entry name" value="Ala_racemase"/>
</dbReference>
<keyword evidence="9" id="KW-1185">Reference proteome</keyword>
<reference evidence="8 9" key="1">
    <citation type="submission" date="2016-11" db="EMBL/GenBank/DDBJ databases">
        <authorList>
            <person name="Jaros S."/>
            <person name="Januszkiewicz K."/>
            <person name="Wedrychowicz H."/>
        </authorList>
    </citation>
    <scope>NUCLEOTIDE SEQUENCE [LARGE SCALE GENOMIC DNA]</scope>
    <source>
        <strain evidence="8 9">DSM 15929</strain>
    </source>
</reference>
<dbReference type="InterPro" id="IPR009006">
    <property type="entry name" value="Ala_racemase/Decarboxylase_C"/>
</dbReference>
<evidence type="ECO:0000256" key="5">
    <source>
        <dbReference type="PIRSR" id="PIRSR600821-50"/>
    </source>
</evidence>
<evidence type="ECO:0000313" key="8">
    <source>
        <dbReference type="EMBL" id="SHK47502.1"/>
    </source>
</evidence>
<dbReference type="FunFam" id="3.20.20.10:FF:000002">
    <property type="entry name" value="Alanine racemase"/>
    <property type="match status" value="1"/>
</dbReference>
<accession>A0A1M6SRY7</accession>
<proteinExistence type="inferred from homology"/>
<feature type="active site" description="Proton acceptor; specific for D-alanine" evidence="4">
    <location>
        <position position="52"/>
    </location>
</feature>
<comment type="pathway">
    <text evidence="4">Amino-acid biosynthesis; D-alanine biosynthesis; D-alanine from L-alanine: step 1/1.</text>
</comment>
<dbReference type="PROSITE" id="PS00395">
    <property type="entry name" value="ALANINE_RACEMASE"/>
    <property type="match status" value="1"/>
</dbReference>
<comment type="function">
    <text evidence="4">Catalyzes the interconversion of L-alanine and D-alanine. May also act on other amino acids.</text>
</comment>
<evidence type="ECO:0000259" key="7">
    <source>
        <dbReference type="SMART" id="SM01005"/>
    </source>
</evidence>
<dbReference type="HAMAP" id="MF_01201">
    <property type="entry name" value="Ala_racemase"/>
    <property type="match status" value="1"/>
</dbReference>
<evidence type="ECO:0000256" key="4">
    <source>
        <dbReference type="HAMAP-Rule" id="MF_01201"/>
    </source>
</evidence>
<feature type="domain" description="Alanine racemase C-terminal" evidence="7">
    <location>
        <begin position="257"/>
        <end position="386"/>
    </location>
</feature>
<organism evidence="8 9">
    <name type="scientific">Anaerocolumna jejuensis DSM 15929</name>
    <dbReference type="NCBI Taxonomy" id="1121322"/>
    <lineage>
        <taxon>Bacteria</taxon>
        <taxon>Bacillati</taxon>
        <taxon>Bacillota</taxon>
        <taxon>Clostridia</taxon>
        <taxon>Lachnospirales</taxon>
        <taxon>Lachnospiraceae</taxon>
        <taxon>Anaerocolumna</taxon>
    </lineage>
</organism>
<feature type="binding site" evidence="4 6">
    <location>
        <position position="146"/>
    </location>
    <ligand>
        <name>substrate</name>
    </ligand>
</feature>
<dbReference type="GO" id="GO:0005829">
    <property type="term" value="C:cytosol"/>
    <property type="evidence" value="ECO:0007669"/>
    <property type="project" value="TreeGrafter"/>
</dbReference>
<dbReference type="EC" id="5.1.1.1" evidence="4"/>
<sequence length="386" mass="42850">MQTIEKEKVLKKEWVKNRDRAWLNIDKENLLHNVKELRKIMSDNCRLMAVVKANAYGHGSIMVASLLNKAGIGNFAIATIQEGIELRHYGIRGDILILGYTEPFLARELSEYQLTQTVIDYNYGRELDSMGIPLKVQIKIDTGMHRLGFQAENMKEVLGIFEASNLKITGIFTHLSTADSREAEDIAFAKGQIDRFYTLVKQLKERKIQVPIHIQSTYGLLNYNELACDYARIGIGMYGALSSAKDKTIIHPDLRPVLSLHSRVALIRQIAGGESVGYGRAYCADGERTIAVITIGYGDGYPRSLSEGKGEIIIKGVKVPVIGRICMDQLIVDITGTEGINRGDIATLIGKEEEALILAEEVSDKAGTIANELLSRLGSRLPRIFV</sequence>
<keyword evidence="3 4" id="KW-0413">Isomerase</keyword>
<dbReference type="Pfam" id="PF01168">
    <property type="entry name" value="Ala_racemase_N"/>
    <property type="match status" value="1"/>
</dbReference>
<dbReference type="SUPFAM" id="SSF51419">
    <property type="entry name" value="PLP-binding barrel"/>
    <property type="match status" value="1"/>
</dbReference>
<evidence type="ECO:0000313" key="9">
    <source>
        <dbReference type="Proteomes" id="UP000184386"/>
    </source>
</evidence>
<feature type="binding site" evidence="4 6">
    <location>
        <position position="327"/>
    </location>
    <ligand>
        <name>substrate</name>
    </ligand>
</feature>
<dbReference type="PANTHER" id="PTHR30511">
    <property type="entry name" value="ALANINE RACEMASE"/>
    <property type="match status" value="1"/>
</dbReference>
<dbReference type="GO" id="GO:0030170">
    <property type="term" value="F:pyridoxal phosphate binding"/>
    <property type="evidence" value="ECO:0007669"/>
    <property type="project" value="UniProtKB-UniRule"/>
</dbReference>
<evidence type="ECO:0000256" key="6">
    <source>
        <dbReference type="PIRSR" id="PIRSR600821-52"/>
    </source>
</evidence>
<dbReference type="InterPro" id="IPR029066">
    <property type="entry name" value="PLP-binding_barrel"/>
</dbReference>
<dbReference type="GO" id="GO:0008784">
    <property type="term" value="F:alanine racemase activity"/>
    <property type="evidence" value="ECO:0007669"/>
    <property type="project" value="UniProtKB-UniRule"/>
</dbReference>
<dbReference type="InterPro" id="IPR020622">
    <property type="entry name" value="Ala_racemase_pyridoxalP-BS"/>
</dbReference>
<dbReference type="PRINTS" id="PR00992">
    <property type="entry name" value="ALARACEMASE"/>
</dbReference>
<dbReference type="InterPro" id="IPR011079">
    <property type="entry name" value="Ala_racemase_C"/>
</dbReference>
<dbReference type="UniPathway" id="UPA00042">
    <property type="reaction ID" value="UER00497"/>
</dbReference>
<evidence type="ECO:0000256" key="2">
    <source>
        <dbReference type="ARBA" id="ARBA00022898"/>
    </source>
</evidence>
<keyword evidence="2 4" id="KW-0663">Pyridoxal phosphate</keyword>
<gene>
    <name evidence="8" type="ORF">SAMN02745136_02575</name>
</gene>
<feature type="active site" description="Proton acceptor; specific for L-alanine" evidence="4">
    <location>
        <position position="278"/>
    </location>
</feature>
<dbReference type="AlphaFoldDB" id="A0A1M6SRY7"/>
<dbReference type="Proteomes" id="UP000184386">
    <property type="component" value="Unassembled WGS sequence"/>
</dbReference>
<dbReference type="Gene3D" id="2.40.37.10">
    <property type="entry name" value="Lyase, Ornithine Decarboxylase, Chain A, domain 1"/>
    <property type="match status" value="1"/>
</dbReference>
<evidence type="ECO:0000256" key="1">
    <source>
        <dbReference type="ARBA" id="ARBA00001933"/>
    </source>
</evidence>
<dbReference type="SMART" id="SM01005">
    <property type="entry name" value="Ala_racemase_C"/>
    <property type="match status" value="1"/>
</dbReference>
<dbReference type="Pfam" id="PF00842">
    <property type="entry name" value="Ala_racemase_C"/>
    <property type="match status" value="1"/>
</dbReference>
<comment type="similarity">
    <text evidence="4">Belongs to the alanine racemase family.</text>
</comment>
<dbReference type="EMBL" id="FRAC01000012">
    <property type="protein sequence ID" value="SHK47502.1"/>
    <property type="molecule type" value="Genomic_DNA"/>
</dbReference>
<dbReference type="Gene3D" id="3.20.20.10">
    <property type="entry name" value="Alanine racemase"/>
    <property type="match status" value="1"/>
</dbReference>
<comment type="catalytic activity">
    <reaction evidence="4">
        <text>L-alanine = D-alanine</text>
        <dbReference type="Rhea" id="RHEA:20249"/>
        <dbReference type="ChEBI" id="CHEBI:57416"/>
        <dbReference type="ChEBI" id="CHEBI:57972"/>
        <dbReference type="EC" id="5.1.1.1"/>
    </reaction>
</comment>
<feature type="modified residue" description="N6-(pyridoxal phosphate)lysine" evidence="4 5">
    <location>
        <position position="52"/>
    </location>
</feature>
<name>A0A1M6SRY7_9FIRM</name>
<evidence type="ECO:0000256" key="3">
    <source>
        <dbReference type="ARBA" id="ARBA00023235"/>
    </source>
</evidence>
<dbReference type="PANTHER" id="PTHR30511:SF0">
    <property type="entry name" value="ALANINE RACEMASE, CATABOLIC-RELATED"/>
    <property type="match status" value="1"/>
</dbReference>
<dbReference type="NCBIfam" id="TIGR00492">
    <property type="entry name" value="alr"/>
    <property type="match status" value="1"/>
</dbReference>
<dbReference type="SUPFAM" id="SSF50621">
    <property type="entry name" value="Alanine racemase C-terminal domain-like"/>
    <property type="match status" value="1"/>
</dbReference>